<protein>
    <submittedName>
        <fullName evidence="1">Uncharacterized protein</fullName>
    </submittedName>
</protein>
<comment type="caution">
    <text evidence="1">The sequence shown here is derived from an EMBL/GenBank/DDBJ whole genome shotgun (WGS) entry which is preliminary data.</text>
</comment>
<accession>A0A0F9G8A3</accession>
<organism evidence="1">
    <name type="scientific">marine sediment metagenome</name>
    <dbReference type="NCBI Taxonomy" id="412755"/>
    <lineage>
        <taxon>unclassified sequences</taxon>
        <taxon>metagenomes</taxon>
        <taxon>ecological metagenomes</taxon>
    </lineage>
</organism>
<evidence type="ECO:0000313" key="1">
    <source>
        <dbReference type="EMBL" id="KKL95099.1"/>
    </source>
</evidence>
<dbReference type="AlphaFoldDB" id="A0A0F9G8A3"/>
<proteinExistence type="predicted"/>
<dbReference type="EMBL" id="LAZR01018765">
    <property type="protein sequence ID" value="KKL95099.1"/>
    <property type="molecule type" value="Genomic_DNA"/>
</dbReference>
<gene>
    <name evidence="1" type="ORF">LCGC14_1858050</name>
</gene>
<reference evidence="1" key="1">
    <citation type="journal article" date="2015" name="Nature">
        <title>Complex archaea that bridge the gap between prokaryotes and eukaryotes.</title>
        <authorList>
            <person name="Spang A."/>
            <person name="Saw J.H."/>
            <person name="Jorgensen S.L."/>
            <person name="Zaremba-Niedzwiedzka K."/>
            <person name="Martijn J."/>
            <person name="Lind A.E."/>
            <person name="van Eijk R."/>
            <person name="Schleper C."/>
            <person name="Guy L."/>
            <person name="Ettema T.J."/>
        </authorList>
    </citation>
    <scope>NUCLEOTIDE SEQUENCE</scope>
</reference>
<sequence length="66" mass="8139">MEQDYKDYLKRELQKERDTIKILQERMDRGKRGTRDWRDLRLSQEQHQRELGDLEHTLINNGVDIK</sequence>
<name>A0A0F9G8A3_9ZZZZ</name>